<gene>
    <name evidence="1" type="ORF">ANN_01891</name>
</gene>
<comment type="caution">
    <text evidence="1">The sequence shown here is derived from an EMBL/GenBank/DDBJ whole genome shotgun (WGS) entry which is preliminary data.</text>
</comment>
<sequence length="81" mass="9661">MKCLRIKARKTRRGRVRNERIREELLLSSMSKRIEDRQISWFGHIMRLDVDSKLGQFMEKKPLGQKIPVERQELLGKKGLN</sequence>
<evidence type="ECO:0000313" key="1">
    <source>
        <dbReference type="EMBL" id="KAJ4450466.1"/>
    </source>
</evidence>
<reference evidence="1 2" key="1">
    <citation type="journal article" date="2022" name="Allergy">
        <title>Genome assembly and annotation of Periplaneta americana reveal a comprehensive cockroach allergen profile.</title>
        <authorList>
            <person name="Wang L."/>
            <person name="Xiong Q."/>
            <person name="Saelim N."/>
            <person name="Wang L."/>
            <person name="Nong W."/>
            <person name="Wan A.T."/>
            <person name="Shi M."/>
            <person name="Liu X."/>
            <person name="Cao Q."/>
            <person name="Hui J.H.L."/>
            <person name="Sookrung N."/>
            <person name="Leung T.F."/>
            <person name="Tungtrongchitr A."/>
            <person name="Tsui S.K.W."/>
        </authorList>
    </citation>
    <scope>NUCLEOTIDE SEQUENCE [LARGE SCALE GENOMIC DNA]</scope>
    <source>
        <strain evidence="1">PWHHKU_190912</strain>
    </source>
</reference>
<keyword evidence="2" id="KW-1185">Reference proteome</keyword>
<dbReference type="Proteomes" id="UP001148838">
    <property type="component" value="Unassembled WGS sequence"/>
</dbReference>
<name>A0ABQ8TX62_PERAM</name>
<dbReference type="EMBL" id="JAJSOF020000003">
    <property type="protein sequence ID" value="KAJ4450466.1"/>
    <property type="molecule type" value="Genomic_DNA"/>
</dbReference>
<evidence type="ECO:0000313" key="2">
    <source>
        <dbReference type="Proteomes" id="UP001148838"/>
    </source>
</evidence>
<proteinExistence type="predicted"/>
<protein>
    <submittedName>
        <fullName evidence="1">Uncharacterized protein</fullName>
    </submittedName>
</protein>
<organism evidence="1 2">
    <name type="scientific">Periplaneta americana</name>
    <name type="common">American cockroach</name>
    <name type="synonym">Blatta americana</name>
    <dbReference type="NCBI Taxonomy" id="6978"/>
    <lineage>
        <taxon>Eukaryota</taxon>
        <taxon>Metazoa</taxon>
        <taxon>Ecdysozoa</taxon>
        <taxon>Arthropoda</taxon>
        <taxon>Hexapoda</taxon>
        <taxon>Insecta</taxon>
        <taxon>Pterygota</taxon>
        <taxon>Neoptera</taxon>
        <taxon>Polyneoptera</taxon>
        <taxon>Dictyoptera</taxon>
        <taxon>Blattodea</taxon>
        <taxon>Blattoidea</taxon>
        <taxon>Blattidae</taxon>
        <taxon>Blattinae</taxon>
        <taxon>Periplaneta</taxon>
    </lineage>
</organism>
<accession>A0ABQ8TX62</accession>